<feature type="transmembrane region" description="Helical" evidence="1">
    <location>
        <begin position="97"/>
        <end position="116"/>
    </location>
</feature>
<sequence>MRAVYLSGLLVVVLAVVTFWMTAGLQPGVTVLQFAWTPRGFGEIVHVWSPEDLARYRLHLPVDSLLLLAYGSFGWLLATRTALFASLPGRARVAARFVLPLAAVFDAVENALHAWLTEMPRFGMHGLYLLSTTCSALKWALLFGFAALVLWALAREAD</sequence>
<dbReference type="eggNOG" id="ENOG502ZM9A">
    <property type="taxonomic scope" value="Bacteria"/>
</dbReference>
<dbReference type="HOGENOM" id="CLU_1668562_0_0_4"/>
<dbReference type="Proteomes" id="UP000321192">
    <property type="component" value="Unassembled WGS sequence"/>
</dbReference>
<keyword evidence="4" id="KW-1185">Reference proteome</keyword>
<evidence type="ECO:0000313" key="5">
    <source>
        <dbReference type="Proteomes" id="UP000321192"/>
    </source>
</evidence>
<evidence type="ECO:0000313" key="3">
    <source>
        <dbReference type="EMBL" id="TXH90039.1"/>
    </source>
</evidence>
<dbReference type="RefSeq" id="WP_012585198.1">
    <property type="nucleotide sequence ID" value="NC_011662.2"/>
</dbReference>
<accession>A0A5C7T2D8</accession>
<dbReference type="EMBL" id="CP001281">
    <property type="protein sequence ID" value="ACK54563.1"/>
    <property type="molecule type" value="Genomic_DNA"/>
</dbReference>
<evidence type="ECO:0000313" key="4">
    <source>
        <dbReference type="Proteomes" id="UP000002186"/>
    </source>
</evidence>
<name>C4ZKP6_THASP</name>
<evidence type="ECO:0000256" key="1">
    <source>
        <dbReference type="SAM" id="Phobius"/>
    </source>
</evidence>
<dbReference type="KEGG" id="tmz:Tmz1t_1811"/>
<evidence type="ECO:0008006" key="6">
    <source>
        <dbReference type="Google" id="ProtNLM"/>
    </source>
</evidence>
<protein>
    <recommendedName>
        <fullName evidence="6">Transmembrane protein</fullName>
    </recommendedName>
</protein>
<reference evidence="4" key="1">
    <citation type="submission" date="2009-05" db="EMBL/GenBank/DDBJ databases">
        <title>Complete sequence of chromosome of Thauera sp. MZ1T.</title>
        <authorList>
            <consortium name="US DOE Joint Genome Institute"/>
            <person name="Lucas S."/>
            <person name="Copeland A."/>
            <person name="Lapidus A."/>
            <person name="Glavina del Rio T."/>
            <person name="Dalin E."/>
            <person name="Tice H."/>
            <person name="Bruce D."/>
            <person name="Goodwin L."/>
            <person name="Pitluck S."/>
            <person name="Sims D."/>
            <person name="Brettin T."/>
            <person name="Detter J.C."/>
            <person name="Han C."/>
            <person name="Larimer F."/>
            <person name="Land M."/>
            <person name="Hauser L."/>
            <person name="Kyrpides N."/>
            <person name="Mikhailova N."/>
            <person name="Sayler G.S."/>
        </authorList>
    </citation>
    <scope>NUCLEOTIDE SEQUENCE [LARGE SCALE GENOMIC DNA]</scope>
    <source>
        <strain evidence="4">MZ1T</strain>
    </source>
</reference>
<evidence type="ECO:0000313" key="2">
    <source>
        <dbReference type="EMBL" id="ACK54563.1"/>
    </source>
</evidence>
<keyword evidence="1" id="KW-1133">Transmembrane helix</keyword>
<keyword evidence="1" id="KW-0472">Membrane</keyword>
<dbReference type="Proteomes" id="UP000002186">
    <property type="component" value="Chromosome"/>
</dbReference>
<reference evidence="2 4" key="2">
    <citation type="journal article" date="2012" name="Stand. Genomic Sci.">
        <title>Complete genome sequence of Thauera aminoaromatica strain MZ1T.</title>
        <authorList>
            <person name="Jiang K."/>
            <person name="Sanseverino J."/>
            <person name="Chauhan A."/>
            <person name="Lucas S."/>
            <person name="Copeland A."/>
            <person name="Lapidus A."/>
            <person name="Del Rio T.G."/>
            <person name="Dalin E."/>
            <person name="Tice H."/>
            <person name="Bruce D."/>
            <person name="Goodwin L."/>
            <person name="Pitluck S."/>
            <person name="Sims D."/>
            <person name="Brettin T."/>
            <person name="Detter J.C."/>
            <person name="Han C."/>
            <person name="Chang Y.J."/>
            <person name="Larimer F."/>
            <person name="Land M."/>
            <person name="Hauser L."/>
            <person name="Kyrpides N.C."/>
            <person name="Mikhailova N."/>
            <person name="Moser S."/>
            <person name="Jegier P."/>
            <person name="Close D."/>
            <person name="Debruyn J.M."/>
            <person name="Wang Y."/>
            <person name="Layton A.C."/>
            <person name="Allen M.S."/>
            <person name="Sayler G.S."/>
        </authorList>
    </citation>
    <scope>NUCLEOTIDE SEQUENCE [LARGE SCALE GENOMIC DNA]</scope>
    <source>
        <strain evidence="2 4">MZ1T</strain>
    </source>
</reference>
<keyword evidence="1" id="KW-0812">Transmembrane</keyword>
<feature type="transmembrane region" description="Helical" evidence="1">
    <location>
        <begin position="136"/>
        <end position="154"/>
    </location>
</feature>
<dbReference type="AlphaFoldDB" id="C4ZKP6"/>
<gene>
    <name evidence="2" type="ordered locus">Tmz1t_1811</name>
    <name evidence="3" type="ORF">E6Q80_03565</name>
</gene>
<accession>C4ZKP6</accession>
<organism evidence="2 4">
    <name type="scientific">Thauera aminoaromatica</name>
    <dbReference type="NCBI Taxonomy" id="164330"/>
    <lineage>
        <taxon>Bacteria</taxon>
        <taxon>Pseudomonadati</taxon>
        <taxon>Pseudomonadota</taxon>
        <taxon>Betaproteobacteria</taxon>
        <taxon>Rhodocyclales</taxon>
        <taxon>Zoogloeaceae</taxon>
        <taxon>Thauera</taxon>
    </lineage>
</organism>
<dbReference type="OrthoDB" id="8526681at2"/>
<feature type="transmembrane region" description="Helical" evidence="1">
    <location>
        <begin position="65"/>
        <end position="85"/>
    </location>
</feature>
<reference evidence="3 5" key="3">
    <citation type="submission" date="2018-09" db="EMBL/GenBank/DDBJ databases">
        <title>Metagenome Assembled Genomes from an Advanced Water Purification Facility.</title>
        <authorList>
            <person name="Stamps B.W."/>
            <person name="Spear J.R."/>
        </authorList>
    </citation>
    <scope>NUCLEOTIDE SEQUENCE [LARGE SCALE GENOMIC DNA]</scope>
    <source>
        <strain evidence="3">Bin_27_1</strain>
    </source>
</reference>
<dbReference type="EMBL" id="SSFD01000049">
    <property type="protein sequence ID" value="TXH90039.1"/>
    <property type="molecule type" value="Genomic_DNA"/>
</dbReference>
<proteinExistence type="predicted"/>